<dbReference type="AlphaFoldDB" id="A0A0A9FVU4"/>
<protein>
    <submittedName>
        <fullName evidence="1">Uncharacterized protein</fullName>
    </submittedName>
</protein>
<dbReference type="EMBL" id="GBRH01185448">
    <property type="protein sequence ID" value="JAE12448.1"/>
    <property type="molecule type" value="Transcribed_RNA"/>
</dbReference>
<reference evidence="1" key="1">
    <citation type="submission" date="2014-09" db="EMBL/GenBank/DDBJ databases">
        <authorList>
            <person name="Magalhaes I.L.F."/>
            <person name="Oliveira U."/>
            <person name="Santos F.R."/>
            <person name="Vidigal T.H.D.A."/>
            <person name="Brescovit A.D."/>
            <person name="Santos A.J."/>
        </authorList>
    </citation>
    <scope>NUCLEOTIDE SEQUENCE</scope>
    <source>
        <tissue evidence="1">Shoot tissue taken approximately 20 cm above the soil surface</tissue>
    </source>
</reference>
<reference evidence="1" key="2">
    <citation type="journal article" date="2015" name="Data Brief">
        <title>Shoot transcriptome of the giant reed, Arundo donax.</title>
        <authorList>
            <person name="Barrero R.A."/>
            <person name="Guerrero F.D."/>
            <person name="Moolhuijzen P."/>
            <person name="Goolsby J.A."/>
            <person name="Tidwell J."/>
            <person name="Bellgard S.E."/>
            <person name="Bellgard M.I."/>
        </authorList>
    </citation>
    <scope>NUCLEOTIDE SEQUENCE</scope>
    <source>
        <tissue evidence="1">Shoot tissue taken approximately 20 cm above the soil surface</tissue>
    </source>
</reference>
<evidence type="ECO:0000313" key="1">
    <source>
        <dbReference type="EMBL" id="JAE12448.1"/>
    </source>
</evidence>
<proteinExistence type="predicted"/>
<organism evidence="1">
    <name type="scientific">Arundo donax</name>
    <name type="common">Giant reed</name>
    <name type="synonym">Donax arundinaceus</name>
    <dbReference type="NCBI Taxonomy" id="35708"/>
    <lineage>
        <taxon>Eukaryota</taxon>
        <taxon>Viridiplantae</taxon>
        <taxon>Streptophyta</taxon>
        <taxon>Embryophyta</taxon>
        <taxon>Tracheophyta</taxon>
        <taxon>Spermatophyta</taxon>
        <taxon>Magnoliopsida</taxon>
        <taxon>Liliopsida</taxon>
        <taxon>Poales</taxon>
        <taxon>Poaceae</taxon>
        <taxon>PACMAD clade</taxon>
        <taxon>Arundinoideae</taxon>
        <taxon>Arundineae</taxon>
        <taxon>Arundo</taxon>
    </lineage>
</organism>
<sequence length="46" mass="5695">MDDGYMRAVRSRRFFPKVKNHHRYKVKMFLELLIGNFESSMIDLMW</sequence>
<name>A0A0A9FVU4_ARUDO</name>
<accession>A0A0A9FVU4</accession>